<comment type="caution">
    <text evidence="1">The sequence shown here is derived from an EMBL/GenBank/DDBJ whole genome shotgun (WGS) entry which is preliminary data.</text>
</comment>
<name>A0A392QZA4_9FABA</name>
<sequence length="54" mass="6090">MAWYLVLNTTDDRSACPFSDEELLDLLSAGFHDRRPVGSPLSRWLTAVRAADPR</sequence>
<keyword evidence="2" id="KW-1185">Reference proteome</keyword>
<dbReference type="Proteomes" id="UP000265520">
    <property type="component" value="Unassembled WGS sequence"/>
</dbReference>
<dbReference type="EMBL" id="LXQA010173895">
    <property type="protein sequence ID" value="MCI29638.1"/>
    <property type="molecule type" value="Genomic_DNA"/>
</dbReference>
<reference evidence="1 2" key="1">
    <citation type="journal article" date="2018" name="Front. Plant Sci.">
        <title>Red Clover (Trifolium pratense) and Zigzag Clover (T. medium) - A Picture of Genomic Similarities and Differences.</title>
        <authorList>
            <person name="Dluhosova J."/>
            <person name="Istvanek J."/>
            <person name="Nedelnik J."/>
            <person name="Repkova J."/>
        </authorList>
    </citation>
    <scope>NUCLEOTIDE SEQUENCE [LARGE SCALE GENOMIC DNA]</scope>
    <source>
        <strain evidence="2">cv. 10/8</strain>
        <tissue evidence="1">Leaf</tissue>
    </source>
</reference>
<dbReference type="AlphaFoldDB" id="A0A392QZA4"/>
<feature type="non-terminal residue" evidence="1">
    <location>
        <position position="54"/>
    </location>
</feature>
<organism evidence="1 2">
    <name type="scientific">Trifolium medium</name>
    <dbReference type="NCBI Taxonomy" id="97028"/>
    <lineage>
        <taxon>Eukaryota</taxon>
        <taxon>Viridiplantae</taxon>
        <taxon>Streptophyta</taxon>
        <taxon>Embryophyta</taxon>
        <taxon>Tracheophyta</taxon>
        <taxon>Spermatophyta</taxon>
        <taxon>Magnoliopsida</taxon>
        <taxon>eudicotyledons</taxon>
        <taxon>Gunneridae</taxon>
        <taxon>Pentapetalae</taxon>
        <taxon>rosids</taxon>
        <taxon>fabids</taxon>
        <taxon>Fabales</taxon>
        <taxon>Fabaceae</taxon>
        <taxon>Papilionoideae</taxon>
        <taxon>50 kb inversion clade</taxon>
        <taxon>NPAAA clade</taxon>
        <taxon>Hologalegina</taxon>
        <taxon>IRL clade</taxon>
        <taxon>Trifolieae</taxon>
        <taxon>Trifolium</taxon>
    </lineage>
</organism>
<proteinExistence type="predicted"/>
<protein>
    <submittedName>
        <fullName evidence="1">Uncharacterized protein</fullName>
    </submittedName>
</protein>
<evidence type="ECO:0000313" key="2">
    <source>
        <dbReference type="Proteomes" id="UP000265520"/>
    </source>
</evidence>
<accession>A0A392QZA4</accession>
<evidence type="ECO:0000313" key="1">
    <source>
        <dbReference type="EMBL" id="MCI29638.1"/>
    </source>
</evidence>